<dbReference type="Gene3D" id="1.10.10.10">
    <property type="entry name" value="Winged helix-like DNA-binding domain superfamily/Winged helix DNA-binding domain"/>
    <property type="match status" value="1"/>
</dbReference>
<evidence type="ECO:0000256" key="1">
    <source>
        <dbReference type="ARBA" id="ARBA00010641"/>
    </source>
</evidence>
<dbReference type="AlphaFoldDB" id="A0A9Q3UKT5"/>
<comment type="similarity">
    <text evidence="1">Belongs to the sigma-70 factor family. ECF subfamily.</text>
</comment>
<evidence type="ECO:0000256" key="2">
    <source>
        <dbReference type="ARBA" id="ARBA00023015"/>
    </source>
</evidence>
<feature type="domain" description="RNA polymerase sigma factor 70 region 4 type 2" evidence="6">
    <location>
        <begin position="114"/>
        <end position="166"/>
    </location>
</feature>
<feature type="domain" description="RNA polymerase sigma-70 region 2" evidence="5">
    <location>
        <begin position="17"/>
        <end position="83"/>
    </location>
</feature>
<dbReference type="InterPro" id="IPR013324">
    <property type="entry name" value="RNA_pol_sigma_r3/r4-like"/>
</dbReference>
<evidence type="ECO:0000256" key="3">
    <source>
        <dbReference type="ARBA" id="ARBA00023082"/>
    </source>
</evidence>
<dbReference type="Proteomes" id="UP001108027">
    <property type="component" value="Unassembled WGS sequence"/>
</dbReference>
<evidence type="ECO:0000313" key="7">
    <source>
        <dbReference type="EMBL" id="MCC4307658.1"/>
    </source>
</evidence>
<dbReference type="InterPro" id="IPR036388">
    <property type="entry name" value="WH-like_DNA-bd_sf"/>
</dbReference>
<reference evidence="7" key="1">
    <citation type="submission" date="2021-10" db="EMBL/GenBank/DDBJ databases">
        <title>The diversity and Nitrogen Metabolism of Culturable Nitrate-Utilizing Bacteria Within the Oxygen Minimum Zone of the Changjiang (Yangtze River)Estuary.</title>
        <authorList>
            <person name="Zhang D."/>
            <person name="Zheng J."/>
            <person name="Liu S."/>
            <person name="He W."/>
        </authorList>
    </citation>
    <scope>NUCLEOTIDE SEQUENCE</scope>
    <source>
        <strain evidence="7">FXH-223</strain>
    </source>
</reference>
<gene>
    <name evidence="7" type="ORF">LL252_03650</name>
</gene>
<dbReference type="PANTHER" id="PTHR43133">
    <property type="entry name" value="RNA POLYMERASE ECF-TYPE SIGMA FACTO"/>
    <property type="match status" value="1"/>
</dbReference>
<dbReference type="EMBL" id="JAJGNA010000003">
    <property type="protein sequence ID" value="MCC4307658.1"/>
    <property type="molecule type" value="Genomic_DNA"/>
</dbReference>
<evidence type="ECO:0000313" key="8">
    <source>
        <dbReference type="Proteomes" id="UP001108027"/>
    </source>
</evidence>
<keyword evidence="8" id="KW-1185">Reference proteome</keyword>
<dbReference type="InterPro" id="IPR007627">
    <property type="entry name" value="RNA_pol_sigma70_r2"/>
</dbReference>
<dbReference type="GO" id="GO:0006352">
    <property type="term" value="P:DNA-templated transcription initiation"/>
    <property type="evidence" value="ECO:0007669"/>
    <property type="project" value="InterPro"/>
</dbReference>
<dbReference type="NCBIfam" id="TIGR02937">
    <property type="entry name" value="sigma70-ECF"/>
    <property type="match status" value="1"/>
</dbReference>
<dbReference type="Pfam" id="PF04542">
    <property type="entry name" value="Sigma70_r2"/>
    <property type="match status" value="1"/>
</dbReference>
<evidence type="ECO:0000256" key="4">
    <source>
        <dbReference type="ARBA" id="ARBA00023163"/>
    </source>
</evidence>
<dbReference type="SUPFAM" id="SSF88659">
    <property type="entry name" value="Sigma3 and sigma4 domains of RNA polymerase sigma factors"/>
    <property type="match status" value="1"/>
</dbReference>
<evidence type="ECO:0000259" key="6">
    <source>
        <dbReference type="Pfam" id="PF08281"/>
    </source>
</evidence>
<dbReference type="InterPro" id="IPR039425">
    <property type="entry name" value="RNA_pol_sigma-70-like"/>
</dbReference>
<keyword evidence="3" id="KW-0731">Sigma factor</keyword>
<dbReference type="GO" id="GO:0016987">
    <property type="term" value="F:sigma factor activity"/>
    <property type="evidence" value="ECO:0007669"/>
    <property type="project" value="UniProtKB-KW"/>
</dbReference>
<dbReference type="InterPro" id="IPR013325">
    <property type="entry name" value="RNA_pol_sigma_r2"/>
</dbReference>
<name>A0A9Q3UKT5_9GAMM</name>
<dbReference type="InterPro" id="IPR013249">
    <property type="entry name" value="RNA_pol_sigma70_r4_t2"/>
</dbReference>
<proteinExistence type="inferred from homology"/>
<dbReference type="SUPFAM" id="SSF88946">
    <property type="entry name" value="Sigma2 domain of RNA polymerase sigma factors"/>
    <property type="match status" value="1"/>
</dbReference>
<accession>A0A9Q3UKT5</accession>
<dbReference type="RefSeq" id="WP_228233003.1">
    <property type="nucleotide sequence ID" value="NZ_JAJGNA010000003.1"/>
</dbReference>
<protein>
    <submittedName>
        <fullName evidence="7">Sigma-70 family RNA polymerase sigma factor</fullName>
    </submittedName>
</protein>
<sequence length="173" mass="18776">MAATTLNAVRSADVGALYNDHAHWLFGWLRGRLGGNNADAADLVQDTYVRLIDSGRYPPPGEGRAFLARIAGGLVIDLHRRRRLESAYLEALAARPAPAAPSEEERALVLDLLVRIDQVLDRLPGRVSQAFLLSRFEGLTYAAVAELLGVSQAAVRKYMLKATQACLLALDAP</sequence>
<dbReference type="GO" id="GO:0003677">
    <property type="term" value="F:DNA binding"/>
    <property type="evidence" value="ECO:0007669"/>
    <property type="project" value="InterPro"/>
</dbReference>
<dbReference type="InterPro" id="IPR014284">
    <property type="entry name" value="RNA_pol_sigma-70_dom"/>
</dbReference>
<dbReference type="Gene3D" id="1.10.1740.10">
    <property type="match status" value="1"/>
</dbReference>
<comment type="caution">
    <text evidence="7">The sequence shown here is derived from an EMBL/GenBank/DDBJ whole genome shotgun (WGS) entry which is preliminary data.</text>
</comment>
<organism evidence="7 8">
    <name type="scientific">Alloalcanivorax marinus</name>
    <dbReference type="NCBI Taxonomy" id="1177169"/>
    <lineage>
        <taxon>Bacteria</taxon>
        <taxon>Pseudomonadati</taxon>
        <taxon>Pseudomonadota</taxon>
        <taxon>Gammaproteobacteria</taxon>
        <taxon>Oceanospirillales</taxon>
        <taxon>Alcanivoracaceae</taxon>
        <taxon>Alloalcanivorax</taxon>
    </lineage>
</organism>
<keyword evidence="4" id="KW-0804">Transcription</keyword>
<dbReference type="Pfam" id="PF08281">
    <property type="entry name" value="Sigma70_r4_2"/>
    <property type="match status" value="1"/>
</dbReference>
<dbReference type="CDD" id="cd06171">
    <property type="entry name" value="Sigma70_r4"/>
    <property type="match status" value="1"/>
</dbReference>
<evidence type="ECO:0000259" key="5">
    <source>
        <dbReference type="Pfam" id="PF04542"/>
    </source>
</evidence>
<keyword evidence="2" id="KW-0805">Transcription regulation</keyword>
<dbReference type="PANTHER" id="PTHR43133:SF63">
    <property type="entry name" value="RNA POLYMERASE SIGMA FACTOR FECI-RELATED"/>
    <property type="match status" value="1"/>
</dbReference>